<dbReference type="Proteomes" id="UP000236291">
    <property type="component" value="Unassembled WGS sequence"/>
</dbReference>
<evidence type="ECO:0000313" key="2">
    <source>
        <dbReference type="EMBL" id="PNX62561.1"/>
    </source>
</evidence>
<reference evidence="2 3" key="2">
    <citation type="journal article" date="2017" name="Front. Plant Sci.">
        <title>Gene Classification and Mining of Molecular Markers Useful in Red Clover (Trifolium pratense) Breeding.</title>
        <authorList>
            <person name="Istvanek J."/>
            <person name="Dluhosova J."/>
            <person name="Dluhos P."/>
            <person name="Patkova L."/>
            <person name="Nedelnik J."/>
            <person name="Repkova J."/>
        </authorList>
    </citation>
    <scope>NUCLEOTIDE SEQUENCE [LARGE SCALE GENOMIC DNA]</scope>
    <source>
        <strain evidence="3">cv. Tatra</strain>
        <tissue evidence="2">Young leaves</tissue>
    </source>
</reference>
<protein>
    <submittedName>
        <fullName evidence="2">Uncharacterized protein</fullName>
    </submittedName>
</protein>
<dbReference type="EMBL" id="ASHM01148730">
    <property type="protein sequence ID" value="PNX62561.1"/>
    <property type="molecule type" value="Genomic_DNA"/>
</dbReference>
<gene>
    <name evidence="2" type="ORF">L195_g061203</name>
</gene>
<sequence length="103" mass="11248">KETEVCDPTEDSLETDTDDQTIAKRLRRGKIAHVVKGMSSKTTTKPDCEIGYTIPLQTIHLEQTDQNPNSSSDTNTEELARSTDEVISAGESLIAKNTSANKP</sequence>
<comment type="caution">
    <text evidence="2">The sequence shown here is derived from an EMBL/GenBank/DDBJ whole genome shotgun (WGS) entry which is preliminary data.</text>
</comment>
<evidence type="ECO:0000313" key="3">
    <source>
        <dbReference type="Proteomes" id="UP000236291"/>
    </source>
</evidence>
<feature type="region of interest" description="Disordered" evidence="1">
    <location>
        <begin position="1"/>
        <end position="21"/>
    </location>
</feature>
<proteinExistence type="predicted"/>
<accession>A0A2K3K8E3</accession>
<evidence type="ECO:0000256" key="1">
    <source>
        <dbReference type="SAM" id="MobiDB-lite"/>
    </source>
</evidence>
<name>A0A2K3K8E3_TRIPR</name>
<feature type="compositionally biased region" description="Acidic residues" evidence="1">
    <location>
        <begin position="1"/>
        <end position="19"/>
    </location>
</feature>
<dbReference type="AlphaFoldDB" id="A0A2K3K8E3"/>
<feature type="compositionally biased region" description="Polar residues" evidence="1">
    <location>
        <begin position="61"/>
        <end position="74"/>
    </location>
</feature>
<feature type="region of interest" description="Disordered" evidence="1">
    <location>
        <begin position="61"/>
        <end position="103"/>
    </location>
</feature>
<organism evidence="2 3">
    <name type="scientific">Trifolium pratense</name>
    <name type="common">Red clover</name>
    <dbReference type="NCBI Taxonomy" id="57577"/>
    <lineage>
        <taxon>Eukaryota</taxon>
        <taxon>Viridiplantae</taxon>
        <taxon>Streptophyta</taxon>
        <taxon>Embryophyta</taxon>
        <taxon>Tracheophyta</taxon>
        <taxon>Spermatophyta</taxon>
        <taxon>Magnoliopsida</taxon>
        <taxon>eudicotyledons</taxon>
        <taxon>Gunneridae</taxon>
        <taxon>Pentapetalae</taxon>
        <taxon>rosids</taxon>
        <taxon>fabids</taxon>
        <taxon>Fabales</taxon>
        <taxon>Fabaceae</taxon>
        <taxon>Papilionoideae</taxon>
        <taxon>50 kb inversion clade</taxon>
        <taxon>NPAAA clade</taxon>
        <taxon>Hologalegina</taxon>
        <taxon>IRL clade</taxon>
        <taxon>Trifolieae</taxon>
        <taxon>Trifolium</taxon>
    </lineage>
</organism>
<reference evidence="2 3" key="1">
    <citation type="journal article" date="2014" name="Am. J. Bot.">
        <title>Genome assembly and annotation for red clover (Trifolium pratense; Fabaceae).</title>
        <authorList>
            <person name="Istvanek J."/>
            <person name="Jaros M."/>
            <person name="Krenek A."/>
            <person name="Repkova J."/>
        </authorList>
    </citation>
    <scope>NUCLEOTIDE SEQUENCE [LARGE SCALE GENOMIC DNA]</scope>
    <source>
        <strain evidence="3">cv. Tatra</strain>
        <tissue evidence="2">Young leaves</tissue>
    </source>
</reference>
<feature type="non-terminal residue" evidence="2">
    <location>
        <position position="1"/>
    </location>
</feature>